<keyword evidence="2" id="KW-1185">Reference proteome</keyword>
<organism evidence="1 2">
    <name type="scientific">Shewanella cyperi</name>
    <dbReference type="NCBI Taxonomy" id="2814292"/>
    <lineage>
        <taxon>Bacteria</taxon>
        <taxon>Pseudomonadati</taxon>
        <taxon>Pseudomonadota</taxon>
        <taxon>Gammaproteobacteria</taxon>
        <taxon>Alteromonadales</taxon>
        <taxon>Shewanellaceae</taxon>
        <taxon>Shewanella</taxon>
    </lineage>
</organism>
<evidence type="ECO:0000313" key="1">
    <source>
        <dbReference type="EMBL" id="QSX31061.1"/>
    </source>
</evidence>
<name>A0A974XPU5_9GAMM</name>
<dbReference type="RefSeq" id="WP_207322399.1">
    <property type="nucleotide sequence ID" value="NZ_CP071501.1"/>
</dbReference>
<dbReference type="InterPro" id="IPR021732">
    <property type="entry name" value="DUF3301"/>
</dbReference>
<sequence length="127" mass="14399">MMTDLLLILGLLLLAAFFWQLRQMAEISRLFAEKECRRQRVQLLDIAMLNARPTLGGDTGICWKSRFIFDFSTDGLNQFQGQIHMIGKRITKIEWPIFPEPEWSEAPNATGRFGGCGGQSCQSGKCK</sequence>
<dbReference type="EMBL" id="CP071504">
    <property type="protein sequence ID" value="QSX31061.1"/>
    <property type="molecule type" value="Genomic_DNA"/>
</dbReference>
<evidence type="ECO:0000313" key="2">
    <source>
        <dbReference type="Proteomes" id="UP000663281"/>
    </source>
</evidence>
<accession>A0A974XPU5</accession>
<dbReference type="AlphaFoldDB" id="A0A974XPU5"/>
<protein>
    <submittedName>
        <fullName evidence="1">DUF3301 domain-containing protein</fullName>
    </submittedName>
</protein>
<gene>
    <name evidence="1" type="ORF">JYB88_05310</name>
</gene>
<dbReference type="KEGG" id="scyp:JYB88_05310"/>
<reference evidence="1 2" key="1">
    <citation type="submission" date="2021-03" db="EMBL/GenBank/DDBJ databases">
        <title>Novel species identification of genus Shewanella.</title>
        <authorList>
            <person name="Liu G."/>
            <person name="Zhang Q."/>
        </authorList>
    </citation>
    <scope>NUCLEOTIDE SEQUENCE [LARGE SCALE GENOMIC DNA]</scope>
    <source>
        <strain evidence="1 2">FJAT-53726</strain>
    </source>
</reference>
<proteinExistence type="predicted"/>
<dbReference type="Pfam" id="PF11743">
    <property type="entry name" value="DUF3301"/>
    <property type="match status" value="1"/>
</dbReference>
<dbReference type="Proteomes" id="UP000663281">
    <property type="component" value="Chromosome"/>
</dbReference>